<evidence type="ECO:0000313" key="2">
    <source>
        <dbReference type="EMBL" id="KAL0913165.1"/>
    </source>
</evidence>
<name>A0ABD0UK40_DENTH</name>
<evidence type="ECO:0000256" key="1">
    <source>
        <dbReference type="SAM" id="MobiDB-lite"/>
    </source>
</evidence>
<comment type="caution">
    <text evidence="2">The sequence shown here is derived from an EMBL/GenBank/DDBJ whole genome shotgun (WGS) entry which is preliminary data.</text>
</comment>
<dbReference type="AlphaFoldDB" id="A0ABD0UK40"/>
<reference evidence="2 3" key="1">
    <citation type="journal article" date="2024" name="Plant Biotechnol. J.">
        <title>Dendrobium thyrsiflorum genome and its molecular insights into genes involved in important horticultural traits.</title>
        <authorList>
            <person name="Chen B."/>
            <person name="Wang J.Y."/>
            <person name="Zheng P.J."/>
            <person name="Li K.L."/>
            <person name="Liang Y.M."/>
            <person name="Chen X.F."/>
            <person name="Zhang C."/>
            <person name="Zhao X."/>
            <person name="He X."/>
            <person name="Zhang G.Q."/>
            <person name="Liu Z.J."/>
            <person name="Xu Q."/>
        </authorList>
    </citation>
    <scope>NUCLEOTIDE SEQUENCE [LARGE SCALE GENOMIC DNA]</scope>
    <source>
        <strain evidence="2">GZMU011</strain>
    </source>
</reference>
<feature type="region of interest" description="Disordered" evidence="1">
    <location>
        <begin position="128"/>
        <end position="152"/>
    </location>
</feature>
<dbReference type="Proteomes" id="UP001552299">
    <property type="component" value="Unassembled WGS sequence"/>
</dbReference>
<proteinExistence type="predicted"/>
<evidence type="ECO:0000313" key="3">
    <source>
        <dbReference type="Proteomes" id="UP001552299"/>
    </source>
</evidence>
<feature type="compositionally biased region" description="Basic and acidic residues" evidence="1">
    <location>
        <begin position="128"/>
        <end position="138"/>
    </location>
</feature>
<keyword evidence="3" id="KW-1185">Reference proteome</keyword>
<dbReference type="EMBL" id="JANQDX010000013">
    <property type="protein sequence ID" value="KAL0913165.1"/>
    <property type="molecule type" value="Genomic_DNA"/>
</dbReference>
<feature type="compositionally biased region" description="Polar residues" evidence="1">
    <location>
        <begin position="139"/>
        <end position="152"/>
    </location>
</feature>
<accession>A0ABD0UK40</accession>
<sequence length="164" mass="18302">MTCRGVNHITGGWSGLKFSSGRSPILLLLPSELGSAASRSYYWRLERPEVFLRQIPVPPPPPLGTWQRGKSVVKTRSSYAPEEQMGPRIAKGEIRDAQKNCHPSWLVWILLRKESHSFMFQVNQELDHSKGSSLDDSKPTGSAEESSQFCPSNASTVKSCKFII</sequence>
<protein>
    <submittedName>
        <fullName evidence="2">Uncharacterized protein</fullName>
    </submittedName>
</protein>
<organism evidence="2 3">
    <name type="scientific">Dendrobium thyrsiflorum</name>
    <name type="common">Pinecone-like raceme dendrobium</name>
    <name type="synonym">Orchid</name>
    <dbReference type="NCBI Taxonomy" id="117978"/>
    <lineage>
        <taxon>Eukaryota</taxon>
        <taxon>Viridiplantae</taxon>
        <taxon>Streptophyta</taxon>
        <taxon>Embryophyta</taxon>
        <taxon>Tracheophyta</taxon>
        <taxon>Spermatophyta</taxon>
        <taxon>Magnoliopsida</taxon>
        <taxon>Liliopsida</taxon>
        <taxon>Asparagales</taxon>
        <taxon>Orchidaceae</taxon>
        <taxon>Epidendroideae</taxon>
        <taxon>Malaxideae</taxon>
        <taxon>Dendrobiinae</taxon>
        <taxon>Dendrobium</taxon>
    </lineage>
</organism>
<gene>
    <name evidence="2" type="ORF">M5K25_016604</name>
</gene>